<evidence type="ECO:0000313" key="2">
    <source>
        <dbReference type="Proteomes" id="UP000887560"/>
    </source>
</evidence>
<dbReference type="Proteomes" id="UP000887560">
    <property type="component" value="Unplaced"/>
</dbReference>
<evidence type="ECO:0000256" key="1">
    <source>
        <dbReference type="SAM" id="SignalP"/>
    </source>
</evidence>
<evidence type="ECO:0000313" key="3">
    <source>
        <dbReference type="WBParaSite" id="scf7180000423452.g11022"/>
    </source>
</evidence>
<protein>
    <submittedName>
        <fullName evidence="3">Fatty-acid and retinol-binding protein 1</fullName>
    </submittedName>
</protein>
<keyword evidence="1" id="KW-0732">Signal</keyword>
<organism evidence="2 3">
    <name type="scientific">Meloidogyne floridensis</name>
    <dbReference type="NCBI Taxonomy" id="298350"/>
    <lineage>
        <taxon>Eukaryota</taxon>
        <taxon>Metazoa</taxon>
        <taxon>Ecdysozoa</taxon>
        <taxon>Nematoda</taxon>
        <taxon>Chromadorea</taxon>
        <taxon>Rhabditida</taxon>
        <taxon>Tylenchina</taxon>
        <taxon>Tylenchomorpha</taxon>
        <taxon>Tylenchoidea</taxon>
        <taxon>Meloidogynidae</taxon>
        <taxon>Meloidogyninae</taxon>
        <taxon>Meloidogyne</taxon>
    </lineage>
</organism>
<dbReference type="WBParaSite" id="scf7180000423452.g11022">
    <property type="protein sequence ID" value="scf7180000423452.g11022"/>
    <property type="gene ID" value="scf7180000423452.g11022"/>
</dbReference>
<accession>A0A915P9M2</accession>
<feature type="signal peptide" evidence="1">
    <location>
        <begin position="1"/>
        <end position="20"/>
    </location>
</feature>
<keyword evidence="2" id="KW-1185">Reference proteome</keyword>
<proteinExistence type="predicted"/>
<sequence>MSKSIRFLCIFSFIILIIFALQELSGGVITTPNNAPLQAHLPNHPLNVKIVPNRIAMQQNCNPSKHSRTGGPLHCSTQHHSTSALIASKNDNPIVIEKQVKGQTKSEDKKIFPSEEEKEGEEELTIQEIKNSLFESIINKTPKTGKYSTFINQISEMISNDLTTSSNLEKFPTFAEQLLENGSKTVIKLAELENIVKNHSKFFEMAMDLNKEEERLIKFQMAGNKLTKEEIKEKLNKIIFEGTNEEKLMKEILEILKIKETEQSLIGTIYKEKIELNNCYNNFLVKLFPNDYDVFGDEETKEGRKIKWEIIEKLGIMEKFLDSTEKILRELKQ</sequence>
<dbReference type="AlphaFoldDB" id="A0A915P9M2"/>
<name>A0A915P9M2_9BILA</name>
<reference evidence="3" key="1">
    <citation type="submission" date="2022-11" db="UniProtKB">
        <authorList>
            <consortium name="WormBaseParasite"/>
        </authorList>
    </citation>
    <scope>IDENTIFICATION</scope>
</reference>
<feature type="chain" id="PRO_5036857212" evidence="1">
    <location>
        <begin position="21"/>
        <end position="333"/>
    </location>
</feature>